<keyword evidence="1" id="KW-0732">Signal</keyword>
<protein>
    <submittedName>
        <fullName evidence="3">VCBS repeat protein</fullName>
    </submittedName>
</protein>
<proteinExistence type="predicted"/>
<dbReference type="EMBL" id="VNHS01000005">
    <property type="protein sequence ID" value="TYP74878.1"/>
    <property type="molecule type" value="Genomic_DNA"/>
</dbReference>
<dbReference type="AlphaFoldDB" id="A0A5S5C8F2"/>
<comment type="caution">
    <text evidence="3">The sequence shown here is derived from an EMBL/GenBank/DDBJ whole genome shotgun (WGS) entry which is preliminary data.</text>
</comment>
<evidence type="ECO:0000313" key="3">
    <source>
        <dbReference type="EMBL" id="TYP74878.1"/>
    </source>
</evidence>
<dbReference type="Gene3D" id="3.20.20.370">
    <property type="entry name" value="Glycoside hydrolase/deacetylase"/>
    <property type="match status" value="1"/>
</dbReference>
<sequence>MIRMLRKCKKLIYPVALLGAAAIAYYAYDNSGTNAYPNKNKHHAMLRLEDIEPGGEYGTPEGLGKLRAVLDELDSLNIPFHMTVISRSIHEEDDGTWTERGIDDHSPDAFTARFIRLLQTAQKRGAVLGMHGYTHQYGSETRDDDNHISGLAREFKVPGADETFEPGYAAERIERSLEAFRKAGLTPAFWESPHYKDTREQEEVFRSYIGVLYEPDLYSIRTFRDFNVYESMNTYGGITNGSVYVPAPLGYLTDDASVDRLLKKTDGYDGLASLYFHPFLEFKHLEAATDEQGQTMYRDGLPVYRYRSNEPTLLHRLVAGLSGQGYRFIRLHDAVPFSPANRFVVQDAIESPLIGDVTGDGMADVVTARAGRIEISEGAFGWPRNQLQHQAATWLTRDYDEGEQLLLSDIHGDGRAELIIYEQESGILQAVGYAAGGRAYPAELGKLPPGLTQLQGCADACAGGGSWIAVRAEDRRVIAISRSGGSLAWTDTGVAAPEGASIASARLDDDEQDDLLLLPTEPTEPITAYLSGGGMLAQAASLNLSREAGSNVLVADSNGDGRDDLIVHKPRRGVWQVYAGQGDGSFRAMDNAFGPWAAGSGRVPLAADFDGNGKADIAAFEKSEGVMDVALSFQ</sequence>
<name>A0A5S5C8F2_9BACL</name>
<dbReference type="Pfam" id="PF13517">
    <property type="entry name" value="FG-GAP_3"/>
    <property type="match status" value="1"/>
</dbReference>
<organism evidence="3 4">
    <name type="scientific">Paenibacillus methanolicus</name>
    <dbReference type="NCBI Taxonomy" id="582686"/>
    <lineage>
        <taxon>Bacteria</taxon>
        <taxon>Bacillati</taxon>
        <taxon>Bacillota</taxon>
        <taxon>Bacilli</taxon>
        <taxon>Bacillales</taxon>
        <taxon>Paenibacillaceae</taxon>
        <taxon>Paenibacillus</taxon>
    </lineage>
</organism>
<dbReference type="Proteomes" id="UP000323257">
    <property type="component" value="Unassembled WGS sequence"/>
</dbReference>
<dbReference type="Gene3D" id="2.130.10.130">
    <property type="entry name" value="Integrin alpha, N-terminal"/>
    <property type="match status" value="1"/>
</dbReference>
<keyword evidence="4" id="KW-1185">Reference proteome</keyword>
<dbReference type="InterPro" id="IPR018763">
    <property type="entry name" value="DUF2334"/>
</dbReference>
<reference evidence="3 4" key="1">
    <citation type="submission" date="2019-07" db="EMBL/GenBank/DDBJ databases">
        <title>Genomic Encyclopedia of Type Strains, Phase III (KMG-III): the genomes of soil and plant-associated and newly described type strains.</title>
        <authorList>
            <person name="Whitman W."/>
        </authorList>
    </citation>
    <scope>NUCLEOTIDE SEQUENCE [LARGE SCALE GENOMIC DNA]</scope>
    <source>
        <strain evidence="3 4">BL24</strain>
    </source>
</reference>
<feature type="transmembrane region" description="Helical" evidence="2">
    <location>
        <begin position="12"/>
        <end position="28"/>
    </location>
</feature>
<dbReference type="SUPFAM" id="SSF69318">
    <property type="entry name" value="Integrin alpha N-terminal domain"/>
    <property type="match status" value="1"/>
</dbReference>
<evidence type="ECO:0000256" key="1">
    <source>
        <dbReference type="ARBA" id="ARBA00022729"/>
    </source>
</evidence>
<dbReference type="GO" id="GO:0005975">
    <property type="term" value="P:carbohydrate metabolic process"/>
    <property type="evidence" value="ECO:0007669"/>
    <property type="project" value="InterPro"/>
</dbReference>
<dbReference type="PANTHER" id="PTHR46580:SF4">
    <property type="entry name" value="ATP_GTP-BINDING PROTEIN"/>
    <property type="match status" value="1"/>
</dbReference>
<gene>
    <name evidence="3" type="ORF">BCM02_105425</name>
</gene>
<accession>A0A5S5C8F2</accession>
<evidence type="ECO:0000256" key="2">
    <source>
        <dbReference type="SAM" id="Phobius"/>
    </source>
</evidence>
<dbReference type="InterPro" id="IPR011330">
    <property type="entry name" value="Glyco_hydro/deAcase_b/a-brl"/>
</dbReference>
<keyword evidence="2" id="KW-0812">Transmembrane</keyword>
<dbReference type="Pfam" id="PF10096">
    <property type="entry name" value="DUF2334"/>
    <property type="match status" value="1"/>
</dbReference>
<keyword evidence="2" id="KW-1133">Transmembrane helix</keyword>
<dbReference type="PANTHER" id="PTHR46580">
    <property type="entry name" value="SENSOR KINASE-RELATED"/>
    <property type="match status" value="1"/>
</dbReference>
<keyword evidence="2" id="KW-0472">Membrane</keyword>
<dbReference type="InterPro" id="IPR013517">
    <property type="entry name" value="FG-GAP"/>
</dbReference>
<evidence type="ECO:0000313" key="4">
    <source>
        <dbReference type="Proteomes" id="UP000323257"/>
    </source>
</evidence>
<dbReference type="InterPro" id="IPR028994">
    <property type="entry name" value="Integrin_alpha_N"/>
</dbReference>
<dbReference type="SUPFAM" id="SSF88713">
    <property type="entry name" value="Glycoside hydrolase/deacetylase"/>
    <property type="match status" value="1"/>
</dbReference>